<evidence type="ECO:0000313" key="2">
    <source>
        <dbReference type="EMBL" id="CED82126.1"/>
    </source>
</evidence>
<proteinExistence type="predicted"/>
<keyword evidence="1" id="KW-0472">Membrane</keyword>
<feature type="transmembrane region" description="Helical" evidence="1">
    <location>
        <begin position="131"/>
        <end position="152"/>
    </location>
</feature>
<dbReference type="Pfam" id="PF20479">
    <property type="entry name" value="TMEM128"/>
    <property type="match status" value="1"/>
</dbReference>
<sequence>MSGQSAASSPYLPNLLRNGKYIVFGLLGVRHWGVGDSLRRALLESNAGGLGIRALQLSFLFSAVTVSLFLYLVVYLPRIKGVVPNYSRWQASSSLSTVVPLLTVSIISGFVLLIVGLTNERSGRGETGGRLVSAIGGALSIYATTFGVIGLIPSPKPVRSPRVD</sequence>
<evidence type="ECO:0000256" key="1">
    <source>
        <dbReference type="SAM" id="Phobius"/>
    </source>
</evidence>
<accession>A0A0F7SL24</accession>
<name>A0A0F7SL24_PHARH</name>
<keyword evidence="1" id="KW-1133">Transmembrane helix</keyword>
<dbReference type="InterPro" id="IPR033579">
    <property type="entry name" value="TMEM128"/>
</dbReference>
<feature type="transmembrane region" description="Helical" evidence="1">
    <location>
        <begin position="97"/>
        <end position="119"/>
    </location>
</feature>
<keyword evidence="1" id="KW-0812">Transmembrane</keyword>
<dbReference type="AlphaFoldDB" id="A0A0F7SL24"/>
<dbReference type="EMBL" id="LN483124">
    <property type="protein sequence ID" value="CED82126.1"/>
    <property type="molecule type" value="Genomic_DNA"/>
</dbReference>
<feature type="transmembrane region" description="Helical" evidence="1">
    <location>
        <begin position="57"/>
        <end position="77"/>
    </location>
</feature>
<protein>
    <submittedName>
        <fullName evidence="2">Uncharacterized protein</fullName>
    </submittedName>
</protein>
<organism evidence="2">
    <name type="scientific">Phaffia rhodozyma</name>
    <name type="common">Yeast</name>
    <name type="synonym">Xanthophyllomyces dendrorhous</name>
    <dbReference type="NCBI Taxonomy" id="264483"/>
    <lineage>
        <taxon>Eukaryota</taxon>
        <taxon>Fungi</taxon>
        <taxon>Dikarya</taxon>
        <taxon>Basidiomycota</taxon>
        <taxon>Agaricomycotina</taxon>
        <taxon>Tremellomycetes</taxon>
        <taxon>Cystofilobasidiales</taxon>
        <taxon>Mrakiaceae</taxon>
        <taxon>Phaffia</taxon>
    </lineage>
</organism>
<reference evidence="2" key="1">
    <citation type="submission" date="2014-08" db="EMBL/GenBank/DDBJ databases">
        <authorList>
            <person name="Sharma Rahul"/>
            <person name="Thines Marco"/>
        </authorList>
    </citation>
    <scope>NUCLEOTIDE SEQUENCE</scope>
</reference>